<reference evidence="3 4" key="1">
    <citation type="submission" date="2018-08" db="EMBL/GenBank/DDBJ databases">
        <title>Sequencing the genomes of 1000 actinobacteria strains.</title>
        <authorList>
            <person name="Klenk H.-P."/>
        </authorList>
    </citation>
    <scope>NUCLEOTIDE SEQUENCE [LARGE SCALE GENOMIC DNA]</scope>
    <source>
        <strain evidence="3 4">DSM 22967</strain>
    </source>
</reference>
<dbReference type="Pfam" id="PF01471">
    <property type="entry name" value="PG_binding_1"/>
    <property type="match status" value="1"/>
</dbReference>
<dbReference type="EMBL" id="QTUA01000001">
    <property type="protein sequence ID" value="REF32141.1"/>
    <property type="molecule type" value="Genomic_DNA"/>
</dbReference>
<evidence type="ECO:0000313" key="3">
    <source>
        <dbReference type="EMBL" id="REF32141.1"/>
    </source>
</evidence>
<organism evidence="3 4">
    <name type="scientific">Calidifontibacter indicus</name>
    <dbReference type="NCBI Taxonomy" id="419650"/>
    <lineage>
        <taxon>Bacteria</taxon>
        <taxon>Bacillati</taxon>
        <taxon>Actinomycetota</taxon>
        <taxon>Actinomycetes</taxon>
        <taxon>Micrococcales</taxon>
        <taxon>Dermacoccaceae</taxon>
        <taxon>Calidifontibacter</taxon>
    </lineage>
</organism>
<feature type="domain" description="Peptidoglycan binding-like" evidence="2">
    <location>
        <begin position="41"/>
        <end position="93"/>
    </location>
</feature>
<evidence type="ECO:0000256" key="1">
    <source>
        <dbReference type="SAM" id="SignalP"/>
    </source>
</evidence>
<dbReference type="InterPro" id="IPR036366">
    <property type="entry name" value="PGBDSf"/>
</dbReference>
<feature type="chain" id="PRO_5017643482" evidence="1">
    <location>
        <begin position="25"/>
        <end position="366"/>
    </location>
</feature>
<proteinExistence type="predicted"/>
<dbReference type="SUPFAM" id="SSF47090">
    <property type="entry name" value="PGBD-like"/>
    <property type="match status" value="1"/>
</dbReference>
<name>A0A3D9V4Q1_9MICO</name>
<evidence type="ECO:0000313" key="4">
    <source>
        <dbReference type="Proteomes" id="UP000256253"/>
    </source>
</evidence>
<dbReference type="Gene3D" id="1.10.101.10">
    <property type="entry name" value="PGBD-like superfamily/PGBD"/>
    <property type="match status" value="1"/>
</dbReference>
<accession>A0A3D9V4Q1</accession>
<evidence type="ECO:0000259" key="2">
    <source>
        <dbReference type="Pfam" id="PF01471"/>
    </source>
</evidence>
<gene>
    <name evidence="3" type="ORF">DFJ65_3238</name>
</gene>
<dbReference type="AlphaFoldDB" id="A0A3D9V4Q1"/>
<dbReference type="InterPro" id="IPR002477">
    <property type="entry name" value="Peptidoglycan-bd-like"/>
</dbReference>
<keyword evidence="1" id="KW-0732">Signal</keyword>
<dbReference type="Proteomes" id="UP000256253">
    <property type="component" value="Unassembled WGS sequence"/>
</dbReference>
<protein>
    <submittedName>
        <fullName evidence="3">Putative peptidoglycan binding protein</fullName>
    </submittedName>
</protein>
<keyword evidence="4" id="KW-1185">Reference proteome</keyword>
<feature type="signal peptide" evidence="1">
    <location>
        <begin position="1"/>
        <end position="24"/>
    </location>
</feature>
<sequence length="366" mass="39012">MTVSRRFVLGSAVAGILFGTSVQAASAATFAAVTSTSDPRNIRAFKLLLNGLGWRTAVDTTYTRTFYDFVRTFQRRNGLPVTGLGDEATIRFLASRRSVAADTTSWHAGALKVLLHKHGYVFSTGADATPYLTGSSLAFAQTMLDLGNFRVSAGYGHTQSNPDAVIWTRLFGAPGIGGLYPVSQLSSSVKGTNCGPASAVAILASRGKLPRKWAYTTAGAGAAIDDFRRSCALDAVAGVTDRNKIGTEYWELLRGFATYGLTGRQGGIADTISLGRAGRATICGGNIRQLPWWRTTFSGDASHWIAVLGTASNGEFVVIDPYLSGSNAYARRITEAGLRLYASTNPGYRVGHPRLQPPNRNSVVIN</sequence>
<dbReference type="InterPro" id="IPR036365">
    <property type="entry name" value="PGBD-like_sf"/>
</dbReference>
<comment type="caution">
    <text evidence="3">The sequence shown here is derived from an EMBL/GenBank/DDBJ whole genome shotgun (WGS) entry which is preliminary data.</text>
</comment>